<reference evidence="3" key="1">
    <citation type="journal article" date="2023" name="Plant J.">
        <title>Genome sequences and population genomics provide insights into the demographic history, inbreeding, and mutation load of two 'living fossil' tree species of Dipteronia.</title>
        <authorList>
            <person name="Feng Y."/>
            <person name="Comes H.P."/>
            <person name="Chen J."/>
            <person name="Zhu S."/>
            <person name="Lu R."/>
            <person name="Zhang X."/>
            <person name="Li P."/>
            <person name="Qiu J."/>
            <person name="Olsen K.M."/>
            <person name="Qiu Y."/>
        </authorList>
    </citation>
    <scope>NUCLEOTIDE SEQUENCE</scope>
    <source>
        <strain evidence="3">NBL</strain>
    </source>
</reference>
<dbReference type="Pfam" id="PF25097">
    <property type="entry name" value="ARM_Cnot1"/>
    <property type="match status" value="1"/>
</dbReference>
<evidence type="ECO:0000259" key="1">
    <source>
        <dbReference type="Pfam" id="PF14111"/>
    </source>
</evidence>
<gene>
    <name evidence="3" type="ORF">Dsin_004256</name>
</gene>
<dbReference type="Proteomes" id="UP001281410">
    <property type="component" value="Unassembled WGS sequence"/>
</dbReference>
<feature type="domain" description="CCR4-NOT transcription complex subunit 1-like NOT1 connector" evidence="2">
    <location>
        <begin position="16"/>
        <end position="105"/>
    </location>
</feature>
<evidence type="ECO:0000313" key="3">
    <source>
        <dbReference type="EMBL" id="KAK3232375.1"/>
    </source>
</evidence>
<dbReference type="Pfam" id="PF14111">
    <property type="entry name" value="DUF4283"/>
    <property type="match status" value="1"/>
</dbReference>
<accession>A0AAE0EMW7</accession>
<dbReference type="InterPro" id="IPR055454">
    <property type="entry name" value="CNOT1-like_NOT1_connector"/>
</dbReference>
<organism evidence="3 4">
    <name type="scientific">Dipteronia sinensis</name>
    <dbReference type="NCBI Taxonomy" id="43782"/>
    <lineage>
        <taxon>Eukaryota</taxon>
        <taxon>Viridiplantae</taxon>
        <taxon>Streptophyta</taxon>
        <taxon>Embryophyta</taxon>
        <taxon>Tracheophyta</taxon>
        <taxon>Spermatophyta</taxon>
        <taxon>Magnoliopsida</taxon>
        <taxon>eudicotyledons</taxon>
        <taxon>Gunneridae</taxon>
        <taxon>Pentapetalae</taxon>
        <taxon>rosids</taxon>
        <taxon>malvids</taxon>
        <taxon>Sapindales</taxon>
        <taxon>Sapindaceae</taxon>
        <taxon>Hippocastanoideae</taxon>
        <taxon>Acereae</taxon>
        <taxon>Dipteronia</taxon>
    </lineage>
</organism>
<name>A0AAE0EMW7_9ROSI</name>
<evidence type="ECO:0000259" key="2">
    <source>
        <dbReference type="Pfam" id="PF25097"/>
    </source>
</evidence>
<protein>
    <recommendedName>
        <fullName evidence="5">DUF4283 domain-containing protein</fullName>
    </recommendedName>
</protein>
<evidence type="ECO:0008006" key="5">
    <source>
        <dbReference type="Google" id="ProtNLM"/>
    </source>
</evidence>
<dbReference type="InterPro" id="IPR025558">
    <property type="entry name" value="DUF4283"/>
</dbReference>
<dbReference type="PANTHER" id="PTHR31286:SF167">
    <property type="entry name" value="OS09G0268800 PROTEIN"/>
    <property type="match status" value="1"/>
</dbReference>
<proteinExistence type="predicted"/>
<dbReference type="AlphaFoldDB" id="A0AAE0EMW7"/>
<keyword evidence="4" id="KW-1185">Reference proteome</keyword>
<comment type="caution">
    <text evidence="3">The sequence shown here is derived from an EMBL/GenBank/DDBJ whole genome shotgun (WGS) entry which is preliminary data.</text>
</comment>
<feature type="domain" description="DUF4283" evidence="1">
    <location>
        <begin position="141"/>
        <end position="214"/>
    </location>
</feature>
<sequence>MKIYANWNIGWLSVCHKVIYPDEERKFNKDFTVGLIRSEVLNLAKYNVHMEKIIVAGRNKAATEFAISYLQTFVTDEYRVISELHNLVDALAKAPSQSTANREDYNNAEYVEPDRAGLREQEREGLVRILDTNLLANGGRRLSLCLVGKLLSKKLVNKEAFSNVMLSIWRVSEGVEIEWIEGNFFSFHFKNLEDRKRILSGSLWSFDRAMMILEEPVGDGDIKTMSFKKLEFWIQIHNIPPLCMTEEIGIFLGRMIGEVRGIDLEAAKEAGGRFIRARVIIDVNVPLMRSIIVDLIGNGKITTMLLRYERLLDYCFKCL</sequence>
<dbReference type="PANTHER" id="PTHR31286">
    <property type="entry name" value="GLYCINE-RICH CELL WALL STRUCTURAL PROTEIN 1.8-LIKE"/>
    <property type="match status" value="1"/>
</dbReference>
<evidence type="ECO:0000313" key="4">
    <source>
        <dbReference type="Proteomes" id="UP001281410"/>
    </source>
</evidence>
<dbReference type="CDD" id="cd20710">
    <property type="entry name" value="NOT1_connector"/>
    <property type="match status" value="1"/>
</dbReference>
<dbReference type="InterPro" id="IPR040256">
    <property type="entry name" value="At4g02000-like"/>
</dbReference>
<dbReference type="EMBL" id="JANJYJ010000001">
    <property type="protein sequence ID" value="KAK3232375.1"/>
    <property type="molecule type" value="Genomic_DNA"/>
</dbReference>